<evidence type="ECO:0000313" key="2">
    <source>
        <dbReference type="Proteomes" id="UP000199601"/>
    </source>
</evidence>
<dbReference type="RefSeq" id="WP_085242749.1">
    <property type="nucleotide sequence ID" value="NZ_CTEC01000001.1"/>
</dbReference>
<dbReference type="EMBL" id="CTEC01000001">
    <property type="protein sequence ID" value="CQD13017.1"/>
    <property type="molecule type" value="Genomic_DNA"/>
</dbReference>
<reference evidence="2" key="1">
    <citation type="submission" date="2015-03" db="EMBL/GenBank/DDBJ databases">
        <authorList>
            <person name="Urmite Genomes"/>
        </authorList>
    </citation>
    <scope>NUCLEOTIDE SEQUENCE [LARGE SCALE GENOMIC DNA]</scope>
    <source>
        <strain evidence="2">CSUR P1344</strain>
    </source>
</reference>
<dbReference type="Pfam" id="PF13374">
    <property type="entry name" value="TPR_10"/>
    <property type="match status" value="1"/>
</dbReference>
<protein>
    <recommendedName>
        <fullName evidence="3">Tetratricopeptide repeat protein</fullName>
    </recommendedName>
</protein>
<organism evidence="1 2">
    <name type="scientific">Mycobacterium europaeum</name>
    <dbReference type="NCBI Taxonomy" id="761804"/>
    <lineage>
        <taxon>Bacteria</taxon>
        <taxon>Bacillati</taxon>
        <taxon>Actinomycetota</taxon>
        <taxon>Actinomycetes</taxon>
        <taxon>Mycobacteriales</taxon>
        <taxon>Mycobacteriaceae</taxon>
        <taxon>Mycobacterium</taxon>
        <taxon>Mycobacterium simiae complex</taxon>
    </lineage>
</organism>
<dbReference type="OrthoDB" id="5189878at2"/>
<sequence>MTQPELPGPLAALTRLISERIAAADFAGALPLMSELVAVCRPILGERHPNVLDMELALVHLQLQMGDQAGAYAALEQLVPELEEVLGRNHITTLTARHMFADRPQPEGRAALAEWSKLLADEEGVLGAEHPTVLTSRDRVAHQRKELGDYPGAIALGERVLAARRRVLGEHHEDTLGMWLSLTQWQGESVDAAGAMAQLESLVEVMREKLGHDHRHTLIARHTIALWESEPEDYRDKVATWQALVDDEARVFGDDSPVTVAAQEELAKWRGRAEDYRWVAEMRGRVEESTKRRLRARSQATRHFSNGEYLRCWLAERGAQFPVWASHYGGDKVWDFSPESLDALEELLVQKAPTPEQLLDEERNAPFIDGAVWYLGEVLRRGRSVPWEYTRGETADPTVGHVDVFEALTSVLHAVDRGTLRRTYDRFTAPR</sequence>
<keyword evidence="2" id="KW-1185">Reference proteome</keyword>
<dbReference type="InterPro" id="IPR011990">
    <property type="entry name" value="TPR-like_helical_dom_sf"/>
</dbReference>
<gene>
    <name evidence="1" type="ORF">BN000_02783</name>
</gene>
<name>A0A0U1DCZ2_9MYCO</name>
<dbReference type="Proteomes" id="UP000199601">
    <property type="component" value="Unassembled WGS sequence"/>
</dbReference>
<accession>A0A0U1DCZ2</accession>
<dbReference type="Gene3D" id="1.25.40.10">
    <property type="entry name" value="Tetratricopeptide repeat domain"/>
    <property type="match status" value="2"/>
</dbReference>
<dbReference type="InterPro" id="IPR053137">
    <property type="entry name" value="NLR-like"/>
</dbReference>
<dbReference type="AlphaFoldDB" id="A0A0U1DCZ2"/>
<proteinExistence type="predicted"/>
<evidence type="ECO:0000313" key="1">
    <source>
        <dbReference type="EMBL" id="CQD13017.1"/>
    </source>
</evidence>
<dbReference type="PANTHER" id="PTHR46082:SF6">
    <property type="entry name" value="AAA+ ATPASE DOMAIN-CONTAINING PROTEIN-RELATED"/>
    <property type="match status" value="1"/>
</dbReference>
<dbReference type="PANTHER" id="PTHR46082">
    <property type="entry name" value="ATP/GTP-BINDING PROTEIN-RELATED"/>
    <property type="match status" value="1"/>
</dbReference>
<evidence type="ECO:0008006" key="3">
    <source>
        <dbReference type="Google" id="ProtNLM"/>
    </source>
</evidence>